<reference evidence="2" key="1">
    <citation type="submission" date="2016-05" db="EMBL/GenBank/DDBJ databases">
        <authorList>
            <person name="Liu B."/>
            <person name="Wang J."/>
            <person name="Zhu Y."/>
            <person name="Liu G."/>
            <person name="Chen Q."/>
            <person name="Chen Z."/>
            <person name="Lan J."/>
            <person name="Che J."/>
            <person name="Ge C."/>
            <person name="Shi H."/>
            <person name="Pan Z."/>
            <person name="Liu X."/>
        </authorList>
    </citation>
    <scope>NUCLEOTIDE SEQUENCE [LARGE SCALE GENOMIC DNA]</scope>
    <source>
        <strain evidence="2">FJAT-27215</strain>
    </source>
</reference>
<accession>A0A1B9B9R5</accession>
<dbReference type="EMBL" id="MAYT01000001">
    <property type="protein sequence ID" value="OCA92827.1"/>
    <property type="molecule type" value="Genomic_DNA"/>
</dbReference>
<dbReference type="Pfam" id="PF07070">
    <property type="entry name" value="Spo0M"/>
    <property type="match status" value="1"/>
</dbReference>
<evidence type="ECO:0000313" key="1">
    <source>
        <dbReference type="EMBL" id="OCA92827.1"/>
    </source>
</evidence>
<sequence length="256" mass="28611">MSFFNKVLASIGIGAAKVDTKLEKPEYTAGETIRGEVEISGGSTEQQIDSIYLTVYTTFIREADDRKYTDHAAVKKHKLNEPFKIGINEKKSIPFSMELPIDTPITYGNTRVWVATGLDIKNAADPGDKDYIEVRPTTLAASVLDAIGQLGFRLREVECEQASKRIGSRFPFVQEFEFVPTSGPFRGKLDELEVSFLAQAKEKAELLIQVDRKARSIGGLFVEALEMDETLLRLTVTSQDVPRLDEKLKNEIARYA</sequence>
<name>A0A1B9B9R5_9BACI</name>
<dbReference type="PANTHER" id="PTHR40053">
    <property type="entry name" value="SPORULATION-CONTROL PROTEIN SPO0M"/>
    <property type="match status" value="1"/>
</dbReference>
<proteinExistence type="predicted"/>
<dbReference type="PANTHER" id="PTHR40053:SF1">
    <property type="entry name" value="SPORULATION-CONTROL PROTEIN SPO0M"/>
    <property type="match status" value="1"/>
</dbReference>
<protein>
    <submittedName>
        <fullName evidence="1">Sporulation protein SpoOM</fullName>
    </submittedName>
</protein>
<organism evidence="1 2">
    <name type="scientific">Pseudobacillus wudalianchiensis</name>
    <dbReference type="NCBI Taxonomy" id="1743143"/>
    <lineage>
        <taxon>Bacteria</taxon>
        <taxon>Bacillati</taxon>
        <taxon>Bacillota</taxon>
        <taxon>Bacilli</taxon>
        <taxon>Bacillales</taxon>
        <taxon>Bacillaceae</taxon>
        <taxon>Pseudobacillus</taxon>
    </lineage>
</organism>
<dbReference type="AlphaFoldDB" id="A0A1B9B9R5"/>
<comment type="caution">
    <text evidence="1">The sequence shown here is derived from an EMBL/GenBank/DDBJ whole genome shotgun (WGS) entry which is preliminary data.</text>
</comment>
<dbReference type="Proteomes" id="UP000092578">
    <property type="component" value="Unassembled WGS sequence"/>
</dbReference>
<dbReference type="RefSeq" id="WP_065409283.1">
    <property type="nucleotide sequence ID" value="NZ_MAYT01000001.1"/>
</dbReference>
<dbReference type="InterPro" id="IPR009776">
    <property type="entry name" value="Spore_0_M"/>
</dbReference>
<evidence type="ECO:0000313" key="2">
    <source>
        <dbReference type="Proteomes" id="UP000092578"/>
    </source>
</evidence>
<keyword evidence="2" id="KW-1185">Reference proteome</keyword>
<gene>
    <name evidence="1" type="ORF">A8F95_03840</name>
</gene>